<organism evidence="1 2">
    <name type="scientific">Elysia crispata</name>
    <name type="common">lettuce slug</name>
    <dbReference type="NCBI Taxonomy" id="231223"/>
    <lineage>
        <taxon>Eukaryota</taxon>
        <taxon>Metazoa</taxon>
        <taxon>Spiralia</taxon>
        <taxon>Lophotrochozoa</taxon>
        <taxon>Mollusca</taxon>
        <taxon>Gastropoda</taxon>
        <taxon>Heterobranchia</taxon>
        <taxon>Euthyneura</taxon>
        <taxon>Panpulmonata</taxon>
        <taxon>Sacoglossa</taxon>
        <taxon>Placobranchoidea</taxon>
        <taxon>Plakobranchidae</taxon>
        <taxon>Elysia</taxon>
    </lineage>
</organism>
<dbReference type="Proteomes" id="UP001283361">
    <property type="component" value="Unassembled WGS sequence"/>
</dbReference>
<accession>A0AAE1APF1</accession>
<sequence>MSRATRSVCLCDAPHYLMQVLTGLFKNASDLAVTRLTPGLSQISSLAAPRLRGPGIDPDLMPDQIWSALLVSCHGSRRGAATPYLQWSRKLGLRFQQIVNMSKRRGRIQEQNQMAKIVLRFSEAWPGDGPICGATVRLTAENAASIDSYKDFLHKATGVKRSTIVTKN</sequence>
<dbReference type="AlphaFoldDB" id="A0AAE1APF1"/>
<evidence type="ECO:0000313" key="1">
    <source>
        <dbReference type="EMBL" id="KAK3790901.1"/>
    </source>
</evidence>
<evidence type="ECO:0000313" key="2">
    <source>
        <dbReference type="Proteomes" id="UP001283361"/>
    </source>
</evidence>
<comment type="caution">
    <text evidence="1">The sequence shown here is derived from an EMBL/GenBank/DDBJ whole genome shotgun (WGS) entry which is preliminary data.</text>
</comment>
<gene>
    <name evidence="1" type="ORF">RRG08_053225</name>
</gene>
<protein>
    <submittedName>
        <fullName evidence="1">Uncharacterized protein</fullName>
    </submittedName>
</protein>
<reference evidence="1" key="1">
    <citation type="journal article" date="2023" name="G3 (Bethesda)">
        <title>A reference genome for the long-term kleptoplast-retaining sea slug Elysia crispata morphotype clarki.</title>
        <authorList>
            <person name="Eastman K.E."/>
            <person name="Pendleton A.L."/>
            <person name="Shaikh M.A."/>
            <person name="Suttiyut T."/>
            <person name="Ogas R."/>
            <person name="Tomko P."/>
            <person name="Gavelis G."/>
            <person name="Widhalm J.R."/>
            <person name="Wisecaver J.H."/>
        </authorList>
    </citation>
    <scope>NUCLEOTIDE SEQUENCE</scope>
    <source>
        <strain evidence="1">ECLA1</strain>
    </source>
</reference>
<name>A0AAE1APF1_9GAST</name>
<proteinExistence type="predicted"/>
<keyword evidence="2" id="KW-1185">Reference proteome</keyword>
<dbReference type="EMBL" id="JAWDGP010001500">
    <property type="protein sequence ID" value="KAK3790901.1"/>
    <property type="molecule type" value="Genomic_DNA"/>
</dbReference>